<name>A0A5C1Q9E4_9SPIO</name>
<dbReference type="PROSITE" id="PS50943">
    <property type="entry name" value="HTH_CROC1"/>
    <property type="match status" value="1"/>
</dbReference>
<reference evidence="2 3" key="2">
    <citation type="submission" date="2019-09" db="EMBL/GenBank/DDBJ databases">
        <title>Complete Genome Sequence and Methylome Analysis of free living Spirochaetas.</title>
        <authorList>
            <person name="Leshcheva N."/>
            <person name="Mikheeva N."/>
        </authorList>
    </citation>
    <scope>NUCLEOTIDE SEQUENCE [LARGE SCALE GENOMIC DNA]</scope>
    <source>
        <strain evidence="2 3">P</strain>
    </source>
</reference>
<evidence type="ECO:0000313" key="2">
    <source>
        <dbReference type="EMBL" id="QEN03416.1"/>
    </source>
</evidence>
<proteinExistence type="predicted"/>
<dbReference type="AlphaFoldDB" id="A0A5C1Q9E4"/>
<organism evidence="2 3">
    <name type="scientific">Thiospirochaeta perfilievii</name>
    <dbReference type="NCBI Taxonomy" id="252967"/>
    <lineage>
        <taxon>Bacteria</taxon>
        <taxon>Pseudomonadati</taxon>
        <taxon>Spirochaetota</taxon>
        <taxon>Spirochaetia</taxon>
        <taxon>Spirochaetales</taxon>
        <taxon>Spirochaetaceae</taxon>
        <taxon>Thiospirochaeta</taxon>
    </lineage>
</organism>
<dbReference type="Gene3D" id="1.10.260.40">
    <property type="entry name" value="lambda repressor-like DNA-binding domains"/>
    <property type="match status" value="1"/>
</dbReference>
<dbReference type="Pfam" id="PF01381">
    <property type="entry name" value="HTH_3"/>
    <property type="match status" value="1"/>
</dbReference>
<feature type="domain" description="HTH cro/C1-type" evidence="1">
    <location>
        <begin position="44"/>
        <end position="97"/>
    </location>
</feature>
<dbReference type="KEGG" id="sper:EW093_01425"/>
<dbReference type="EMBL" id="CP035807">
    <property type="protein sequence ID" value="QEN03416.1"/>
    <property type="molecule type" value="Genomic_DNA"/>
</dbReference>
<protein>
    <submittedName>
        <fullName evidence="2">Helix-turn-helix domain-containing protein</fullName>
    </submittedName>
</protein>
<dbReference type="SUPFAM" id="SSF47413">
    <property type="entry name" value="lambda repressor-like DNA-binding domains"/>
    <property type="match status" value="1"/>
</dbReference>
<evidence type="ECO:0000259" key="1">
    <source>
        <dbReference type="PROSITE" id="PS50943"/>
    </source>
</evidence>
<sequence length="98" mass="11389">MKEFCMIDQELNSIKIKFQEMEEELLKYNSLKRIKPITELADVVRKERKNQNLTLQGLSDLSGISYASLVKIESGDINLNYKILTQLLDTLGLKLWIE</sequence>
<reference evidence="2 3" key="1">
    <citation type="submission" date="2019-02" db="EMBL/GenBank/DDBJ databases">
        <authorList>
            <person name="Fomenkov A."/>
            <person name="Dubinina G."/>
            <person name="Grabovich M."/>
            <person name="Vincze T."/>
            <person name="Roberts R.J."/>
        </authorList>
    </citation>
    <scope>NUCLEOTIDE SEQUENCE [LARGE SCALE GENOMIC DNA]</scope>
    <source>
        <strain evidence="2 3">P</strain>
    </source>
</reference>
<dbReference type="GO" id="GO:0003677">
    <property type="term" value="F:DNA binding"/>
    <property type="evidence" value="ECO:0007669"/>
    <property type="project" value="InterPro"/>
</dbReference>
<dbReference type="InterPro" id="IPR010982">
    <property type="entry name" value="Lambda_DNA-bd_dom_sf"/>
</dbReference>
<dbReference type="Proteomes" id="UP000323824">
    <property type="component" value="Chromosome"/>
</dbReference>
<dbReference type="InterPro" id="IPR001387">
    <property type="entry name" value="Cro/C1-type_HTH"/>
</dbReference>
<keyword evidence="3" id="KW-1185">Reference proteome</keyword>
<dbReference type="SMART" id="SM00530">
    <property type="entry name" value="HTH_XRE"/>
    <property type="match status" value="1"/>
</dbReference>
<evidence type="ECO:0000313" key="3">
    <source>
        <dbReference type="Proteomes" id="UP000323824"/>
    </source>
</evidence>
<gene>
    <name evidence="2" type="ORF">EW093_01425</name>
</gene>
<accession>A0A5C1Q9E4</accession>
<dbReference type="CDD" id="cd00093">
    <property type="entry name" value="HTH_XRE"/>
    <property type="match status" value="1"/>
</dbReference>